<reference evidence="1" key="1">
    <citation type="journal article" date="2017" name="Nature">
        <title>The sunflower genome provides insights into oil metabolism, flowering and Asterid evolution.</title>
        <authorList>
            <person name="Badouin H."/>
            <person name="Gouzy J."/>
            <person name="Grassa C.J."/>
            <person name="Murat F."/>
            <person name="Staton S.E."/>
            <person name="Cottret L."/>
            <person name="Lelandais-Briere C."/>
            <person name="Owens G.L."/>
            <person name="Carrere S."/>
            <person name="Mayjonade B."/>
            <person name="Legrand L."/>
            <person name="Gill N."/>
            <person name="Kane N.C."/>
            <person name="Bowers J.E."/>
            <person name="Hubner S."/>
            <person name="Bellec A."/>
            <person name="Berard A."/>
            <person name="Berges H."/>
            <person name="Blanchet N."/>
            <person name="Boniface M.C."/>
            <person name="Brunel D."/>
            <person name="Catrice O."/>
            <person name="Chaidir N."/>
            <person name="Claudel C."/>
            <person name="Donnadieu C."/>
            <person name="Faraut T."/>
            <person name="Fievet G."/>
            <person name="Helmstetter N."/>
            <person name="King M."/>
            <person name="Knapp S.J."/>
            <person name="Lai Z."/>
            <person name="Le Paslier M.C."/>
            <person name="Lippi Y."/>
            <person name="Lorenzon L."/>
            <person name="Mandel J.R."/>
            <person name="Marage G."/>
            <person name="Marchand G."/>
            <person name="Marquand E."/>
            <person name="Bret-Mestries E."/>
            <person name="Morien E."/>
            <person name="Nambeesan S."/>
            <person name="Nguyen T."/>
            <person name="Pegot-Espagnet P."/>
            <person name="Pouilly N."/>
            <person name="Raftis F."/>
            <person name="Sallet E."/>
            <person name="Schiex T."/>
            <person name="Thomas J."/>
            <person name="Vandecasteele C."/>
            <person name="Vares D."/>
            <person name="Vear F."/>
            <person name="Vautrin S."/>
            <person name="Crespi M."/>
            <person name="Mangin B."/>
            <person name="Burke J.M."/>
            <person name="Salse J."/>
            <person name="Munos S."/>
            <person name="Vincourt P."/>
            <person name="Rieseberg L.H."/>
            <person name="Langlade N.B."/>
        </authorList>
    </citation>
    <scope>NUCLEOTIDE SEQUENCE</scope>
    <source>
        <tissue evidence="1">Leaves</tissue>
    </source>
</reference>
<dbReference type="EMBL" id="MNCJ02000327">
    <property type="protein sequence ID" value="KAF5778753.1"/>
    <property type="molecule type" value="Genomic_DNA"/>
</dbReference>
<protein>
    <submittedName>
        <fullName evidence="1">Uncharacterized protein</fullName>
    </submittedName>
</protein>
<dbReference type="Proteomes" id="UP000215914">
    <property type="component" value="Unassembled WGS sequence"/>
</dbReference>
<accession>A0A9K3HI85</accession>
<name>A0A9K3HI85_HELAN</name>
<reference evidence="1" key="2">
    <citation type="submission" date="2020-06" db="EMBL/GenBank/DDBJ databases">
        <title>Helianthus annuus Genome sequencing and assembly Release 2.</title>
        <authorList>
            <person name="Gouzy J."/>
            <person name="Langlade N."/>
            <person name="Munos S."/>
        </authorList>
    </citation>
    <scope>NUCLEOTIDE SEQUENCE</scope>
    <source>
        <tissue evidence="1">Leaves</tissue>
    </source>
</reference>
<proteinExistence type="predicted"/>
<dbReference type="AlphaFoldDB" id="A0A9K3HI85"/>
<comment type="caution">
    <text evidence="1">The sequence shown here is derived from an EMBL/GenBank/DDBJ whole genome shotgun (WGS) entry which is preliminary data.</text>
</comment>
<sequence length="117" mass="12987">MSITTTTTTSAATSMSITTTSVTTTTSHSVLSTSCCKTTPSTALYLRDQPAFEWVSSLSLANLLRCWWWCYLLDCLGWLCSFTMGVGLRISGRGRLLDVALSIRGCTMWMRWLNKVL</sequence>
<evidence type="ECO:0000313" key="2">
    <source>
        <dbReference type="Proteomes" id="UP000215914"/>
    </source>
</evidence>
<keyword evidence="2" id="KW-1185">Reference proteome</keyword>
<gene>
    <name evidence="1" type="ORF">HanXRQr2_Chr12g0551191</name>
</gene>
<evidence type="ECO:0000313" key="1">
    <source>
        <dbReference type="EMBL" id="KAF5778753.1"/>
    </source>
</evidence>
<organism evidence="1 2">
    <name type="scientific">Helianthus annuus</name>
    <name type="common">Common sunflower</name>
    <dbReference type="NCBI Taxonomy" id="4232"/>
    <lineage>
        <taxon>Eukaryota</taxon>
        <taxon>Viridiplantae</taxon>
        <taxon>Streptophyta</taxon>
        <taxon>Embryophyta</taxon>
        <taxon>Tracheophyta</taxon>
        <taxon>Spermatophyta</taxon>
        <taxon>Magnoliopsida</taxon>
        <taxon>eudicotyledons</taxon>
        <taxon>Gunneridae</taxon>
        <taxon>Pentapetalae</taxon>
        <taxon>asterids</taxon>
        <taxon>campanulids</taxon>
        <taxon>Asterales</taxon>
        <taxon>Asteraceae</taxon>
        <taxon>Asteroideae</taxon>
        <taxon>Heliantheae alliance</taxon>
        <taxon>Heliantheae</taxon>
        <taxon>Helianthus</taxon>
    </lineage>
</organism>
<dbReference type="Gramene" id="mRNA:HanXRQr2_Chr12g0551191">
    <property type="protein sequence ID" value="mRNA:HanXRQr2_Chr12g0551191"/>
    <property type="gene ID" value="HanXRQr2_Chr12g0551191"/>
</dbReference>